<dbReference type="PROSITE" id="PS51257">
    <property type="entry name" value="PROKAR_LIPOPROTEIN"/>
    <property type="match status" value="1"/>
</dbReference>
<proteinExistence type="predicted"/>
<gene>
    <name evidence="3" type="ORF">GJU40_12770</name>
</gene>
<dbReference type="AlphaFoldDB" id="A0A7X2J0I0"/>
<dbReference type="EMBL" id="WKKI01000025">
    <property type="protein sequence ID" value="MRX73014.1"/>
    <property type="molecule type" value="Genomic_DNA"/>
</dbReference>
<evidence type="ECO:0000313" key="3">
    <source>
        <dbReference type="EMBL" id="MRX73014.1"/>
    </source>
</evidence>
<keyword evidence="4" id="KW-1185">Reference proteome</keyword>
<dbReference type="OrthoDB" id="2943112at2"/>
<dbReference type="RefSeq" id="WP_154308254.1">
    <property type="nucleotide sequence ID" value="NZ_WKKI01000025.1"/>
</dbReference>
<protein>
    <recommendedName>
        <fullName evidence="5">DNA primase</fullName>
    </recommendedName>
</protein>
<evidence type="ECO:0000313" key="4">
    <source>
        <dbReference type="Proteomes" id="UP000448867"/>
    </source>
</evidence>
<evidence type="ECO:0000256" key="1">
    <source>
        <dbReference type="SAM" id="MobiDB-lite"/>
    </source>
</evidence>
<sequence>MSKKWTLKLTGSVLAAMLVAGCANDQDPAPPEDNNNMEQETPPADDGGMPGTENDMENDMETDMQDGTDEDGMTEEPILENDDDENNN</sequence>
<comment type="caution">
    <text evidence="3">The sequence shown here is derived from an EMBL/GenBank/DDBJ whole genome shotgun (WGS) entry which is preliminary data.</text>
</comment>
<evidence type="ECO:0000256" key="2">
    <source>
        <dbReference type="SAM" id="SignalP"/>
    </source>
</evidence>
<feature type="region of interest" description="Disordered" evidence="1">
    <location>
        <begin position="23"/>
        <end position="88"/>
    </location>
</feature>
<name>A0A7X2J0I0_9BACI</name>
<feature type="compositionally biased region" description="Acidic residues" evidence="1">
    <location>
        <begin position="54"/>
        <end position="88"/>
    </location>
</feature>
<dbReference type="Proteomes" id="UP000448867">
    <property type="component" value="Unassembled WGS sequence"/>
</dbReference>
<organism evidence="3 4">
    <name type="scientific">Metabacillus lacus</name>
    <dbReference type="NCBI Taxonomy" id="1983721"/>
    <lineage>
        <taxon>Bacteria</taxon>
        <taxon>Bacillati</taxon>
        <taxon>Bacillota</taxon>
        <taxon>Bacilli</taxon>
        <taxon>Bacillales</taxon>
        <taxon>Bacillaceae</taxon>
        <taxon>Metabacillus</taxon>
    </lineage>
</organism>
<feature type="signal peptide" evidence="2">
    <location>
        <begin position="1"/>
        <end position="25"/>
    </location>
</feature>
<keyword evidence="2" id="KW-0732">Signal</keyword>
<feature type="chain" id="PRO_5031188722" description="DNA primase" evidence="2">
    <location>
        <begin position="26"/>
        <end position="88"/>
    </location>
</feature>
<accession>A0A7X2J0I0</accession>
<reference evidence="3 4" key="1">
    <citation type="submission" date="2019-11" db="EMBL/GenBank/DDBJ databases">
        <title>Bacillus lacus genome.</title>
        <authorList>
            <person name="Allen C.J."/>
            <person name="Newman J.D."/>
        </authorList>
    </citation>
    <scope>NUCLEOTIDE SEQUENCE [LARGE SCALE GENOMIC DNA]</scope>
    <source>
        <strain evidence="3 4">KCTC 33946</strain>
    </source>
</reference>
<evidence type="ECO:0008006" key="5">
    <source>
        <dbReference type="Google" id="ProtNLM"/>
    </source>
</evidence>